<dbReference type="EMBL" id="AZHX01002223">
    <property type="protein sequence ID" value="ETW96162.1"/>
    <property type="molecule type" value="Genomic_DNA"/>
</dbReference>
<reference evidence="1 2" key="1">
    <citation type="journal article" date="2014" name="Nature">
        <title>An environmental bacterial taxon with a large and distinct metabolic repertoire.</title>
        <authorList>
            <person name="Wilson M.C."/>
            <person name="Mori T."/>
            <person name="Ruckert C."/>
            <person name="Uria A.R."/>
            <person name="Helf M.J."/>
            <person name="Takada K."/>
            <person name="Gernert C."/>
            <person name="Steffens U.A."/>
            <person name="Heycke N."/>
            <person name="Schmitt S."/>
            <person name="Rinke C."/>
            <person name="Helfrich E.J."/>
            <person name="Brachmann A.O."/>
            <person name="Gurgui C."/>
            <person name="Wakimoto T."/>
            <person name="Kracht M."/>
            <person name="Crusemann M."/>
            <person name="Hentschel U."/>
            <person name="Abe I."/>
            <person name="Matsunaga S."/>
            <person name="Kalinowski J."/>
            <person name="Takeyama H."/>
            <person name="Piel J."/>
        </authorList>
    </citation>
    <scope>NUCLEOTIDE SEQUENCE [LARGE SCALE GENOMIC DNA]</scope>
    <source>
        <strain evidence="2">TSY2</strain>
    </source>
</reference>
<evidence type="ECO:0000313" key="1">
    <source>
        <dbReference type="EMBL" id="ETW96162.1"/>
    </source>
</evidence>
<feature type="non-terminal residue" evidence="1">
    <location>
        <position position="1"/>
    </location>
</feature>
<dbReference type="AlphaFoldDB" id="W4LDU1"/>
<evidence type="ECO:0000313" key="2">
    <source>
        <dbReference type="Proteomes" id="UP000019140"/>
    </source>
</evidence>
<keyword evidence="2" id="KW-1185">Reference proteome</keyword>
<name>W4LDU1_9BACT</name>
<accession>W4LDU1</accession>
<proteinExistence type="predicted"/>
<gene>
    <name evidence="1" type="ORF">ETSY2_46950</name>
</gene>
<dbReference type="HOGENOM" id="CLU_1879704_0_0_7"/>
<organism evidence="1 2">
    <name type="scientific">Candidatus Entotheonella gemina</name>
    <dbReference type="NCBI Taxonomy" id="1429439"/>
    <lineage>
        <taxon>Bacteria</taxon>
        <taxon>Pseudomonadati</taxon>
        <taxon>Nitrospinota/Tectimicrobiota group</taxon>
        <taxon>Candidatus Tectimicrobiota</taxon>
        <taxon>Candidatus Entotheonellia</taxon>
        <taxon>Candidatus Entotheonellales</taxon>
        <taxon>Candidatus Entotheonellaceae</taxon>
        <taxon>Candidatus Entotheonella</taxon>
    </lineage>
</organism>
<comment type="caution">
    <text evidence="1">The sequence shown here is derived from an EMBL/GenBank/DDBJ whole genome shotgun (WGS) entry which is preliminary data.</text>
</comment>
<dbReference type="Proteomes" id="UP000019140">
    <property type="component" value="Unassembled WGS sequence"/>
</dbReference>
<protein>
    <submittedName>
        <fullName evidence="1">Uncharacterized protein</fullName>
    </submittedName>
</protein>
<sequence>STFAKVNRIVMSGLRGRMMCVLCSQSLFVEPHWTDRQQEAGEPVAMAGSDRERHRRRDWQHRAQMLNHILGCYGLSLDNWQNRHYVLSDRKGRSEMVSDLGALWPAAAQLLGRSLDPLDPQLLDALSDNRPACEG</sequence>